<evidence type="ECO:0000313" key="3">
    <source>
        <dbReference type="Proteomes" id="UP000318017"/>
    </source>
</evidence>
<dbReference type="AlphaFoldDB" id="A0A518G946"/>
<sequence length="47" mass="5188">MLRTVGQYLTAGVDAVIHVMQTMSVTQWGVVSVVFVVAGFMLLKTRF</sequence>
<protein>
    <submittedName>
        <fullName evidence="2">Uncharacterized protein</fullName>
    </submittedName>
</protein>
<evidence type="ECO:0000256" key="1">
    <source>
        <dbReference type="SAM" id="Phobius"/>
    </source>
</evidence>
<organism evidence="2 3">
    <name type="scientific">Aureliella helgolandensis</name>
    <dbReference type="NCBI Taxonomy" id="2527968"/>
    <lineage>
        <taxon>Bacteria</taxon>
        <taxon>Pseudomonadati</taxon>
        <taxon>Planctomycetota</taxon>
        <taxon>Planctomycetia</taxon>
        <taxon>Pirellulales</taxon>
        <taxon>Pirellulaceae</taxon>
        <taxon>Aureliella</taxon>
    </lineage>
</organism>
<proteinExistence type="predicted"/>
<name>A0A518G946_9BACT</name>
<reference evidence="2 3" key="1">
    <citation type="submission" date="2019-02" db="EMBL/GenBank/DDBJ databases">
        <title>Deep-cultivation of Planctomycetes and their phenomic and genomic characterization uncovers novel biology.</title>
        <authorList>
            <person name="Wiegand S."/>
            <person name="Jogler M."/>
            <person name="Boedeker C."/>
            <person name="Pinto D."/>
            <person name="Vollmers J."/>
            <person name="Rivas-Marin E."/>
            <person name="Kohn T."/>
            <person name="Peeters S.H."/>
            <person name="Heuer A."/>
            <person name="Rast P."/>
            <person name="Oberbeckmann S."/>
            <person name="Bunk B."/>
            <person name="Jeske O."/>
            <person name="Meyerdierks A."/>
            <person name="Storesund J.E."/>
            <person name="Kallscheuer N."/>
            <person name="Luecker S."/>
            <person name="Lage O.M."/>
            <person name="Pohl T."/>
            <person name="Merkel B.J."/>
            <person name="Hornburger P."/>
            <person name="Mueller R.-W."/>
            <person name="Bruemmer F."/>
            <person name="Labrenz M."/>
            <person name="Spormann A.M."/>
            <person name="Op den Camp H."/>
            <person name="Overmann J."/>
            <person name="Amann R."/>
            <person name="Jetten M.S.M."/>
            <person name="Mascher T."/>
            <person name="Medema M.H."/>
            <person name="Devos D.P."/>
            <person name="Kaster A.-K."/>
            <person name="Ovreas L."/>
            <person name="Rohde M."/>
            <person name="Galperin M.Y."/>
            <person name="Jogler C."/>
        </authorList>
    </citation>
    <scope>NUCLEOTIDE SEQUENCE [LARGE SCALE GENOMIC DNA]</scope>
    <source>
        <strain evidence="2 3">Q31a</strain>
    </source>
</reference>
<keyword evidence="3" id="KW-1185">Reference proteome</keyword>
<feature type="transmembrane region" description="Helical" evidence="1">
    <location>
        <begin position="25"/>
        <end position="43"/>
    </location>
</feature>
<dbReference type="Proteomes" id="UP000318017">
    <property type="component" value="Chromosome"/>
</dbReference>
<dbReference type="EMBL" id="CP036298">
    <property type="protein sequence ID" value="QDV25092.1"/>
    <property type="molecule type" value="Genomic_DNA"/>
</dbReference>
<keyword evidence="1" id="KW-0812">Transmembrane</keyword>
<keyword evidence="1" id="KW-1133">Transmembrane helix</keyword>
<accession>A0A518G946</accession>
<dbReference type="KEGG" id="ahel:Q31a_34150"/>
<keyword evidence="1" id="KW-0472">Membrane</keyword>
<dbReference type="RefSeq" id="WP_197355311.1">
    <property type="nucleotide sequence ID" value="NZ_CP036298.1"/>
</dbReference>
<gene>
    <name evidence="2" type="ORF">Q31a_34150</name>
</gene>
<evidence type="ECO:0000313" key="2">
    <source>
        <dbReference type="EMBL" id="QDV25092.1"/>
    </source>
</evidence>